<reference evidence="2" key="1">
    <citation type="submission" date="2014-09" db="EMBL/GenBank/DDBJ databases">
        <authorList>
            <person name="Magalhaes I.L.F."/>
            <person name="Oliveira U."/>
            <person name="Santos F.R."/>
            <person name="Vidigal T.H.D.A."/>
            <person name="Brescovit A.D."/>
            <person name="Santos A.J."/>
        </authorList>
    </citation>
    <scope>NUCLEOTIDE SEQUENCE</scope>
    <source>
        <tissue evidence="2">Shoot tissue taken approximately 20 cm above the soil surface</tissue>
    </source>
</reference>
<proteinExistence type="predicted"/>
<evidence type="ECO:0000313" key="2">
    <source>
        <dbReference type="EMBL" id="JAD14308.1"/>
    </source>
</evidence>
<protein>
    <submittedName>
        <fullName evidence="2">HPL</fullName>
    </submittedName>
</protein>
<evidence type="ECO:0000256" key="1">
    <source>
        <dbReference type="SAM" id="MobiDB-lite"/>
    </source>
</evidence>
<organism evidence="2">
    <name type="scientific">Arundo donax</name>
    <name type="common">Giant reed</name>
    <name type="synonym">Donax arundinaceus</name>
    <dbReference type="NCBI Taxonomy" id="35708"/>
    <lineage>
        <taxon>Eukaryota</taxon>
        <taxon>Viridiplantae</taxon>
        <taxon>Streptophyta</taxon>
        <taxon>Embryophyta</taxon>
        <taxon>Tracheophyta</taxon>
        <taxon>Spermatophyta</taxon>
        <taxon>Magnoliopsida</taxon>
        <taxon>Liliopsida</taxon>
        <taxon>Poales</taxon>
        <taxon>Poaceae</taxon>
        <taxon>PACMAD clade</taxon>
        <taxon>Arundinoideae</taxon>
        <taxon>Arundineae</taxon>
        <taxon>Arundo</taxon>
    </lineage>
</organism>
<feature type="region of interest" description="Disordered" evidence="1">
    <location>
        <begin position="1"/>
        <end position="39"/>
    </location>
</feature>
<dbReference type="EMBL" id="GBRH01283587">
    <property type="protein sequence ID" value="JAD14308.1"/>
    <property type="molecule type" value="Transcribed_RNA"/>
</dbReference>
<accession>A0A0A8XP25</accession>
<name>A0A0A8XP25_ARUDO</name>
<reference evidence="2" key="2">
    <citation type="journal article" date="2015" name="Data Brief">
        <title>Shoot transcriptome of the giant reed, Arundo donax.</title>
        <authorList>
            <person name="Barrero R.A."/>
            <person name="Guerrero F.D."/>
            <person name="Moolhuijzen P."/>
            <person name="Goolsby J.A."/>
            <person name="Tidwell J."/>
            <person name="Bellgard S.E."/>
            <person name="Bellgard M.I."/>
        </authorList>
    </citation>
    <scope>NUCLEOTIDE SEQUENCE</scope>
    <source>
        <tissue evidence="2">Shoot tissue taken approximately 20 cm above the soil surface</tissue>
    </source>
</reference>
<sequence>MSRLSTRAGLKSAVNAAASTTATTRGSMPTKKGKVGGMLARNTVLRCAAARRRKNSSGPWNQK</sequence>
<dbReference type="AlphaFoldDB" id="A0A0A8XP25"/>